<protein>
    <submittedName>
        <fullName evidence="2">Uncharacterized protein</fullName>
    </submittedName>
</protein>
<keyword evidence="1" id="KW-0472">Membrane</keyword>
<proteinExistence type="predicted"/>
<gene>
    <name evidence="2" type="ORF">SI8410PT_00029</name>
</gene>
<keyword evidence="1" id="KW-1133">Transmembrane helix</keyword>
<evidence type="ECO:0000256" key="1">
    <source>
        <dbReference type="SAM" id="Phobius"/>
    </source>
</evidence>
<keyword evidence="2" id="KW-0150">Chloroplast</keyword>
<dbReference type="AlphaFoldDB" id="A0A8S0XWB0"/>
<feature type="transmembrane region" description="Helical" evidence="1">
    <location>
        <begin position="6"/>
        <end position="23"/>
    </location>
</feature>
<accession>A0A8S0XWB0</accession>
<organism evidence="2">
    <name type="scientific">Spirodela intermedia</name>
    <name type="common">Intermediate duckweed</name>
    <dbReference type="NCBI Taxonomy" id="51605"/>
    <lineage>
        <taxon>Eukaryota</taxon>
        <taxon>Viridiplantae</taxon>
        <taxon>Streptophyta</taxon>
        <taxon>Embryophyta</taxon>
        <taxon>Tracheophyta</taxon>
        <taxon>Spermatophyta</taxon>
        <taxon>Magnoliopsida</taxon>
        <taxon>Liliopsida</taxon>
        <taxon>Araceae</taxon>
        <taxon>Lemnoideae</taxon>
        <taxon>Spirodela</taxon>
    </lineage>
</organism>
<dbReference type="EMBL" id="LR761918">
    <property type="protein sequence ID" value="CAA9893340.1"/>
    <property type="molecule type" value="Genomic_DNA"/>
</dbReference>
<geneLocation type="chloroplast" evidence="2"/>
<keyword evidence="1" id="KW-0812">Transmembrane</keyword>
<reference evidence="2" key="1">
    <citation type="submission" date="2020-02" db="EMBL/GenBank/DDBJ databases">
        <authorList>
            <person name="Scholz U."/>
            <person name="Mascher M."/>
            <person name="Fiebig A."/>
        </authorList>
    </citation>
    <scope>NUCLEOTIDE SEQUENCE</scope>
</reference>
<sequence>MKWIVSISIFFICFIRYFILYFISIL</sequence>
<name>A0A8S0XWB0_SPIIN</name>
<keyword evidence="2" id="KW-0934">Plastid</keyword>
<evidence type="ECO:0000313" key="2">
    <source>
        <dbReference type="EMBL" id="CAA9893340.1"/>
    </source>
</evidence>